<accession>A0AAV4SRP9</accession>
<dbReference type="AlphaFoldDB" id="A0AAV4SRP9"/>
<proteinExistence type="predicted"/>
<evidence type="ECO:0000313" key="2">
    <source>
        <dbReference type="Proteomes" id="UP001054837"/>
    </source>
</evidence>
<sequence>MSQKKRHPKIGFVEKIARNDLTGIAAEESKPNWRGKHLSPPSSLIVPVASSSLRPVCGAGKEWPLTKGTSKSVFSVVKTKRSEKLLFPVFSVIFQVRSVFRRGQLNPSPGRAIVFD</sequence>
<dbReference type="Proteomes" id="UP001054837">
    <property type="component" value="Unassembled WGS sequence"/>
</dbReference>
<gene>
    <name evidence="1" type="ORF">CDAR_207011</name>
</gene>
<protein>
    <submittedName>
        <fullName evidence="1">Uncharacterized protein</fullName>
    </submittedName>
</protein>
<reference evidence="1 2" key="1">
    <citation type="submission" date="2021-06" db="EMBL/GenBank/DDBJ databases">
        <title>Caerostris darwini draft genome.</title>
        <authorList>
            <person name="Kono N."/>
            <person name="Arakawa K."/>
        </authorList>
    </citation>
    <scope>NUCLEOTIDE SEQUENCE [LARGE SCALE GENOMIC DNA]</scope>
</reference>
<keyword evidence="2" id="KW-1185">Reference proteome</keyword>
<dbReference type="EMBL" id="BPLQ01008142">
    <property type="protein sequence ID" value="GIY35150.1"/>
    <property type="molecule type" value="Genomic_DNA"/>
</dbReference>
<evidence type="ECO:0000313" key="1">
    <source>
        <dbReference type="EMBL" id="GIY35150.1"/>
    </source>
</evidence>
<organism evidence="1 2">
    <name type="scientific">Caerostris darwini</name>
    <dbReference type="NCBI Taxonomy" id="1538125"/>
    <lineage>
        <taxon>Eukaryota</taxon>
        <taxon>Metazoa</taxon>
        <taxon>Ecdysozoa</taxon>
        <taxon>Arthropoda</taxon>
        <taxon>Chelicerata</taxon>
        <taxon>Arachnida</taxon>
        <taxon>Araneae</taxon>
        <taxon>Araneomorphae</taxon>
        <taxon>Entelegynae</taxon>
        <taxon>Araneoidea</taxon>
        <taxon>Araneidae</taxon>
        <taxon>Caerostris</taxon>
    </lineage>
</organism>
<name>A0AAV4SRP9_9ARAC</name>
<comment type="caution">
    <text evidence="1">The sequence shown here is derived from an EMBL/GenBank/DDBJ whole genome shotgun (WGS) entry which is preliminary data.</text>
</comment>